<evidence type="ECO:0000256" key="1">
    <source>
        <dbReference type="ARBA" id="ARBA00001933"/>
    </source>
</evidence>
<dbReference type="PIRSF" id="PIRSF000517">
    <property type="entry name" value="Tyr_transaminase"/>
    <property type="match status" value="1"/>
</dbReference>
<dbReference type="AlphaFoldDB" id="A0A078AKR7"/>
<dbReference type="Gene3D" id="3.40.640.10">
    <property type="entry name" value="Type I PLP-dependent aspartate aminotransferase-like (Major domain)"/>
    <property type="match status" value="1"/>
</dbReference>
<dbReference type="Proteomes" id="UP000039865">
    <property type="component" value="Unassembled WGS sequence"/>
</dbReference>
<dbReference type="GO" id="GO:0006572">
    <property type="term" value="P:L-tyrosine catabolic process"/>
    <property type="evidence" value="ECO:0007669"/>
    <property type="project" value="TreeGrafter"/>
</dbReference>
<dbReference type="OrthoDB" id="7042322at2759"/>
<accession>A0A078AKR7</accession>
<dbReference type="InParanoid" id="A0A078AKR7"/>
<evidence type="ECO:0000259" key="8">
    <source>
        <dbReference type="Pfam" id="PF00155"/>
    </source>
</evidence>
<dbReference type="Gene3D" id="3.90.1150.10">
    <property type="entry name" value="Aspartate Aminotransferase, domain 1"/>
    <property type="match status" value="1"/>
</dbReference>
<dbReference type="Pfam" id="PF00155">
    <property type="entry name" value="Aminotran_1_2"/>
    <property type="match status" value="1"/>
</dbReference>
<dbReference type="GO" id="GO:0004838">
    <property type="term" value="F:L-tyrosine-2-oxoglutarate transaminase activity"/>
    <property type="evidence" value="ECO:0007669"/>
    <property type="project" value="TreeGrafter"/>
</dbReference>
<feature type="domain" description="Aminotransferase class I/classII large" evidence="8">
    <location>
        <begin position="19"/>
        <end position="380"/>
    </location>
</feature>
<reference evidence="9 10" key="1">
    <citation type="submission" date="2014-06" db="EMBL/GenBank/DDBJ databases">
        <authorList>
            <person name="Swart Estienne"/>
        </authorList>
    </citation>
    <scope>NUCLEOTIDE SEQUENCE [LARGE SCALE GENOMIC DNA]</scope>
    <source>
        <strain evidence="9 10">130c</strain>
    </source>
</reference>
<dbReference type="CDD" id="cd00609">
    <property type="entry name" value="AAT_like"/>
    <property type="match status" value="1"/>
</dbReference>
<evidence type="ECO:0000313" key="9">
    <source>
        <dbReference type="EMBL" id="CDW81383.1"/>
    </source>
</evidence>
<keyword evidence="3 9" id="KW-0032">Aminotransferase</keyword>
<comment type="similarity">
    <text evidence="2 6">Belongs to the class-I pyridoxal-phosphate-dependent aminotransferase family.</text>
</comment>
<evidence type="ECO:0000256" key="3">
    <source>
        <dbReference type="ARBA" id="ARBA00022576"/>
    </source>
</evidence>
<evidence type="ECO:0000256" key="6">
    <source>
        <dbReference type="PIRNR" id="PIRNR000517"/>
    </source>
</evidence>
<dbReference type="OMA" id="GWLRWCF"/>
<dbReference type="InterPro" id="IPR015422">
    <property type="entry name" value="PyrdxlP-dep_Trfase_small"/>
</dbReference>
<feature type="modified residue" description="N6-(pyridoxal phosphate)lysine" evidence="7">
    <location>
        <position position="228"/>
    </location>
</feature>
<dbReference type="InterPro" id="IPR005958">
    <property type="entry name" value="TyrNic_aminoTrfase"/>
</dbReference>
<dbReference type="InterPro" id="IPR015424">
    <property type="entry name" value="PyrdxlP-dep_Trfase"/>
</dbReference>
<keyword evidence="10" id="KW-1185">Reference proteome</keyword>
<organism evidence="9 10">
    <name type="scientific">Stylonychia lemnae</name>
    <name type="common">Ciliate</name>
    <dbReference type="NCBI Taxonomy" id="5949"/>
    <lineage>
        <taxon>Eukaryota</taxon>
        <taxon>Sar</taxon>
        <taxon>Alveolata</taxon>
        <taxon>Ciliophora</taxon>
        <taxon>Intramacronucleata</taxon>
        <taxon>Spirotrichea</taxon>
        <taxon>Stichotrichia</taxon>
        <taxon>Sporadotrichida</taxon>
        <taxon>Oxytrichidae</taxon>
        <taxon>Stylonychinae</taxon>
        <taxon>Stylonychia</taxon>
    </lineage>
</organism>
<evidence type="ECO:0000313" key="10">
    <source>
        <dbReference type="Proteomes" id="UP000039865"/>
    </source>
</evidence>
<evidence type="ECO:0000256" key="2">
    <source>
        <dbReference type="ARBA" id="ARBA00007441"/>
    </source>
</evidence>
<gene>
    <name evidence="9" type="primary">Contig8814.g9415</name>
    <name evidence="9" type="ORF">STYLEM_10399</name>
</gene>
<protein>
    <submittedName>
        <fullName evidence="9">Tyrosine aminotransferase</fullName>
    </submittedName>
</protein>
<dbReference type="SUPFAM" id="SSF53383">
    <property type="entry name" value="PLP-dependent transferases"/>
    <property type="match status" value="1"/>
</dbReference>
<sequence length="392" mass="44612">MIRGMMENHLKIPQNLPKPLINFALGDPLKVNGFEPPKIIAEKLVQIVMEQKNNGYTSAAGSQEARQSVVDHFSTPDHPFKWEDVIMTFGAAGGLYNSISALCEKGDNLLVPRPGYPLCFPISQNLGVELRHYDLLPEKNWEIDLVHLKSLVNEKTRAILVNNPSNPCGTCFTKQHCLDIISMANELQLPIISDEVYYGITYEEGVEFTSLGVLTKEVPIICLNSISKMYYLPGYRCGWMIFYNHQGYFDKVINNLCNHAAIQFHPDSTVQKVLPVIFKETDDSHFATMKLKLKQSADYAFTQVSKIKGLNPIKPSAAMYMMINIRIEQFNGIEDDVDFAKKLLHEQGALVMPAHCFFYNNGFRLVLCQSLSNIKEFCLRLEEFCQNHYKRE</sequence>
<proteinExistence type="inferred from homology"/>
<dbReference type="EMBL" id="CCKQ01009877">
    <property type="protein sequence ID" value="CDW81383.1"/>
    <property type="molecule type" value="Genomic_DNA"/>
</dbReference>
<dbReference type="PANTHER" id="PTHR45744:SF2">
    <property type="entry name" value="TYROSINE AMINOTRANSFERASE"/>
    <property type="match status" value="1"/>
</dbReference>
<name>A0A078AKR7_STYLE</name>
<keyword evidence="4 9" id="KW-0808">Transferase</keyword>
<comment type="cofactor">
    <cofactor evidence="1 6 7">
        <name>pyridoxal 5'-phosphate</name>
        <dbReference type="ChEBI" id="CHEBI:597326"/>
    </cofactor>
</comment>
<dbReference type="PANTHER" id="PTHR45744">
    <property type="entry name" value="TYROSINE AMINOTRANSFERASE"/>
    <property type="match status" value="1"/>
</dbReference>
<dbReference type="NCBIfam" id="TIGR01265">
    <property type="entry name" value="tyr_nico_aTase"/>
    <property type="match status" value="1"/>
</dbReference>
<dbReference type="InterPro" id="IPR004839">
    <property type="entry name" value="Aminotransferase_I/II_large"/>
</dbReference>
<evidence type="ECO:0000256" key="7">
    <source>
        <dbReference type="PIRSR" id="PIRSR000517-1"/>
    </source>
</evidence>
<evidence type="ECO:0000256" key="5">
    <source>
        <dbReference type="ARBA" id="ARBA00022898"/>
    </source>
</evidence>
<dbReference type="GO" id="GO:0030170">
    <property type="term" value="F:pyridoxal phosphate binding"/>
    <property type="evidence" value="ECO:0007669"/>
    <property type="project" value="InterPro"/>
</dbReference>
<keyword evidence="5 6" id="KW-0663">Pyridoxal phosphate</keyword>
<dbReference type="InterPro" id="IPR015421">
    <property type="entry name" value="PyrdxlP-dep_Trfase_major"/>
</dbReference>
<evidence type="ECO:0000256" key="4">
    <source>
        <dbReference type="ARBA" id="ARBA00022679"/>
    </source>
</evidence>